<dbReference type="VEuPathDB" id="FungiDB:PC110_g20938"/>
<proteinExistence type="predicted"/>
<protein>
    <submittedName>
        <fullName evidence="7">Uncharacterized protein</fullName>
    </submittedName>
</protein>
<dbReference type="Proteomes" id="UP000760860">
    <property type="component" value="Unassembled WGS sequence"/>
</dbReference>
<dbReference type="AlphaFoldDB" id="A0A329RE39"/>
<evidence type="ECO:0000313" key="4">
    <source>
        <dbReference type="EMBL" id="KAG2875785.1"/>
    </source>
</evidence>
<comment type="caution">
    <text evidence="7">The sequence shown here is derived from an EMBL/GenBank/DDBJ whole genome shotgun (WGS) entry which is preliminary data.</text>
</comment>
<evidence type="ECO:0000313" key="6">
    <source>
        <dbReference type="EMBL" id="KAG3198269.1"/>
    </source>
</evidence>
<evidence type="ECO:0000313" key="8">
    <source>
        <dbReference type="Proteomes" id="UP000251314"/>
    </source>
</evidence>
<dbReference type="Proteomes" id="UP000736787">
    <property type="component" value="Unassembled WGS sequence"/>
</dbReference>
<feature type="compositionally biased region" description="Polar residues" evidence="1">
    <location>
        <begin position="12"/>
        <end position="21"/>
    </location>
</feature>
<dbReference type="EMBL" id="RCML01003357">
    <property type="protein sequence ID" value="KAG2955705.1"/>
    <property type="molecule type" value="Genomic_DNA"/>
</dbReference>
<accession>A0A329RE39</accession>
<evidence type="ECO:0000313" key="3">
    <source>
        <dbReference type="EMBL" id="KAG2872584.1"/>
    </source>
</evidence>
<reference evidence="6" key="2">
    <citation type="submission" date="2018-05" db="EMBL/GenBank/DDBJ databases">
        <title>Effector identification in a new, highly contiguous assembly of the strawberry crown rot pathogen Phytophthora cactorum.</title>
        <authorList>
            <person name="Armitage A.D."/>
            <person name="Nellist C.F."/>
            <person name="Bates H."/>
            <person name="Vickerstaff R.J."/>
            <person name="Harrison R.J."/>
        </authorList>
    </citation>
    <scope>NUCLEOTIDE SEQUENCE</scope>
    <source>
        <strain evidence="2">15-7</strain>
        <strain evidence="3">4032</strain>
        <strain evidence="4">4040</strain>
        <strain evidence="5">P415</strain>
        <strain evidence="6">P421</strain>
    </source>
</reference>
<dbReference type="EMBL" id="RCMG01003138">
    <property type="protein sequence ID" value="KAG2803154.1"/>
    <property type="molecule type" value="Genomic_DNA"/>
</dbReference>
<evidence type="ECO:0000313" key="2">
    <source>
        <dbReference type="EMBL" id="KAG2803154.1"/>
    </source>
</evidence>
<dbReference type="EMBL" id="RCMV01003580">
    <property type="protein sequence ID" value="KAG3198269.1"/>
    <property type="molecule type" value="Genomic_DNA"/>
</dbReference>
<keyword evidence="8" id="KW-1185">Reference proteome</keyword>
<dbReference type="EMBL" id="MJFZ01001256">
    <property type="protein sequence ID" value="RAW22621.1"/>
    <property type="molecule type" value="Genomic_DNA"/>
</dbReference>
<evidence type="ECO:0000313" key="7">
    <source>
        <dbReference type="EMBL" id="RAW22621.1"/>
    </source>
</evidence>
<organism evidence="7 8">
    <name type="scientific">Phytophthora cactorum</name>
    <dbReference type="NCBI Taxonomy" id="29920"/>
    <lineage>
        <taxon>Eukaryota</taxon>
        <taxon>Sar</taxon>
        <taxon>Stramenopiles</taxon>
        <taxon>Oomycota</taxon>
        <taxon>Peronosporomycetes</taxon>
        <taxon>Peronosporales</taxon>
        <taxon>Peronosporaceae</taxon>
        <taxon>Phytophthora</taxon>
    </lineage>
</organism>
<dbReference type="Proteomes" id="UP000697107">
    <property type="component" value="Unassembled WGS sequence"/>
</dbReference>
<evidence type="ECO:0000313" key="5">
    <source>
        <dbReference type="EMBL" id="KAG2955705.1"/>
    </source>
</evidence>
<reference evidence="7 8" key="1">
    <citation type="submission" date="2018-01" db="EMBL/GenBank/DDBJ databases">
        <title>Draft genome of the strawberry crown rot pathogen Phytophthora cactorum.</title>
        <authorList>
            <person name="Armitage A.D."/>
            <person name="Lysoe E."/>
            <person name="Nellist C.F."/>
            <person name="Harrison R.J."/>
            <person name="Brurberg M.B."/>
        </authorList>
    </citation>
    <scope>NUCLEOTIDE SEQUENCE [LARGE SCALE GENOMIC DNA]</scope>
    <source>
        <strain evidence="7 8">10300</strain>
    </source>
</reference>
<dbReference type="Proteomes" id="UP000735874">
    <property type="component" value="Unassembled WGS sequence"/>
</dbReference>
<feature type="region of interest" description="Disordered" evidence="1">
    <location>
        <begin position="1"/>
        <end position="62"/>
    </location>
</feature>
<dbReference type="OrthoDB" id="10369252at2759"/>
<dbReference type="EMBL" id="RCMK01003274">
    <property type="protein sequence ID" value="KAG2875785.1"/>
    <property type="molecule type" value="Genomic_DNA"/>
</dbReference>
<dbReference type="EMBL" id="RCMI01003393">
    <property type="protein sequence ID" value="KAG2872584.1"/>
    <property type="molecule type" value="Genomic_DNA"/>
</dbReference>
<evidence type="ECO:0000256" key="1">
    <source>
        <dbReference type="SAM" id="MobiDB-lite"/>
    </source>
</evidence>
<name>A0A329RE39_9STRA</name>
<dbReference type="Proteomes" id="UP000251314">
    <property type="component" value="Unassembled WGS sequence"/>
</dbReference>
<dbReference type="Proteomes" id="UP000774804">
    <property type="component" value="Unassembled WGS sequence"/>
</dbReference>
<gene>
    <name evidence="7" type="ORF">PC110_g20938</name>
    <name evidence="2" type="ORF">PC113_g24422</name>
    <name evidence="3" type="ORF">PC115_g24572</name>
    <name evidence="4" type="ORF">PC117_g27371</name>
    <name evidence="5" type="ORF">PC118_g24716</name>
    <name evidence="6" type="ORF">PC129_g24385</name>
</gene>
<sequence>MEEDSGAAPEATSAQGESSITMEDAAITMVAEAHKHEQDVPAQEEDDATEVSGEGAKDEVEDIVVDDEVAYVNVQSAPGRVAATMFCAGVRIETLPSSTTLKSRIFWPPNVRLSHGWLEL</sequence>